<dbReference type="InterPro" id="IPR023696">
    <property type="entry name" value="Ureohydrolase_dom_sf"/>
</dbReference>
<proteinExistence type="inferred from homology"/>
<dbReference type="Gene3D" id="3.40.800.20">
    <property type="entry name" value="Histone deacetylase domain"/>
    <property type="match status" value="1"/>
</dbReference>
<dbReference type="KEGG" id="uam:UABAM_05566"/>
<dbReference type="PRINTS" id="PR01270">
    <property type="entry name" value="HDASUPER"/>
</dbReference>
<feature type="domain" description="Histone deacetylase" evidence="2">
    <location>
        <begin position="54"/>
        <end position="181"/>
    </location>
</feature>
<dbReference type="Pfam" id="PF00850">
    <property type="entry name" value="Hist_deacetyl"/>
    <property type="match status" value="1"/>
</dbReference>
<dbReference type="GO" id="GO:0040029">
    <property type="term" value="P:epigenetic regulation of gene expression"/>
    <property type="evidence" value="ECO:0007669"/>
    <property type="project" value="TreeGrafter"/>
</dbReference>
<gene>
    <name evidence="3" type="ORF">UABAM_05566</name>
</gene>
<dbReference type="SUPFAM" id="SSF52768">
    <property type="entry name" value="Arginase/deacetylase"/>
    <property type="match status" value="1"/>
</dbReference>
<keyword evidence="4" id="KW-1185">Reference proteome</keyword>
<dbReference type="InterPro" id="IPR000286">
    <property type="entry name" value="HDACs"/>
</dbReference>
<comment type="similarity">
    <text evidence="1">Belongs to the histone deacetylase family.</text>
</comment>
<protein>
    <submittedName>
        <fullName evidence="3">Histone deacetylase</fullName>
    </submittedName>
</protein>
<dbReference type="InterPro" id="IPR023801">
    <property type="entry name" value="His_deacetylse_dom"/>
</dbReference>
<evidence type="ECO:0000313" key="3">
    <source>
        <dbReference type="EMBL" id="BBM87163.1"/>
    </source>
</evidence>
<evidence type="ECO:0000313" key="4">
    <source>
        <dbReference type="Proteomes" id="UP000326354"/>
    </source>
</evidence>
<sequence>MKSQELTQIVPRARKEMLVFYNKKQQVEENVGYSPSARKPKLVVQAWKELYPVTIQKTRALSAEEIAVAHERSYVRGILSGKIKNGFGNKSLKVAKSLQWTTGSFVCAALHAYVNRCNTFSPTSGFHHAGYNYANGFCTFCGLTIAAILLRKIHKAQRIGILDLDSHEGDGTANTIRKTNSESFIPHYSLGYYDIQQHNNNEWLENLPNLIKQLFLECDILLYQAGVDCHEDDPDVHSGHFNSEQIYLRDKLVYATCHELNIPVVTNLAGGYQKPLKKVIDLHVLTAKAFQDV</sequence>
<name>A0A5S9IS64_UABAM</name>
<dbReference type="RefSeq" id="WP_229759313.1">
    <property type="nucleotide sequence ID" value="NZ_AP019860.1"/>
</dbReference>
<accession>A0A5S9IS64</accession>
<evidence type="ECO:0000256" key="1">
    <source>
        <dbReference type="ARBA" id="ARBA00005947"/>
    </source>
</evidence>
<dbReference type="Proteomes" id="UP000326354">
    <property type="component" value="Chromosome"/>
</dbReference>
<dbReference type="EMBL" id="AP019860">
    <property type="protein sequence ID" value="BBM87163.1"/>
    <property type="molecule type" value="Genomic_DNA"/>
</dbReference>
<dbReference type="InterPro" id="IPR037138">
    <property type="entry name" value="His_deacetylse_dom_sf"/>
</dbReference>
<dbReference type="PANTHER" id="PTHR10625">
    <property type="entry name" value="HISTONE DEACETYLASE HDAC1-RELATED"/>
    <property type="match status" value="1"/>
</dbReference>
<evidence type="ECO:0000259" key="2">
    <source>
        <dbReference type="Pfam" id="PF00850"/>
    </source>
</evidence>
<organism evidence="3 4">
    <name type="scientific">Uabimicrobium amorphum</name>
    <dbReference type="NCBI Taxonomy" id="2596890"/>
    <lineage>
        <taxon>Bacteria</taxon>
        <taxon>Pseudomonadati</taxon>
        <taxon>Planctomycetota</taxon>
        <taxon>Candidatus Uabimicrobiia</taxon>
        <taxon>Candidatus Uabimicrobiales</taxon>
        <taxon>Candidatus Uabimicrobiaceae</taxon>
        <taxon>Candidatus Uabimicrobium</taxon>
    </lineage>
</organism>
<dbReference type="GO" id="GO:0004407">
    <property type="term" value="F:histone deacetylase activity"/>
    <property type="evidence" value="ECO:0007669"/>
    <property type="project" value="TreeGrafter"/>
</dbReference>
<reference evidence="3 4" key="1">
    <citation type="submission" date="2019-08" db="EMBL/GenBank/DDBJ databases">
        <title>Complete genome sequence of Candidatus Uab amorphum.</title>
        <authorList>
            <person name="Shiratori T."/>
            <person name="Suzuki S."/>
            <person name="Kakizawa Y."/>
            <person name="Ishida K."/>
        </authorList>
    </citation>
    <scope>NUCLEOTIDE SEQUENCE [LARGE SCALE GENOMIC DNA]</scope>
    <source>
        <strain evidence="3 4">SRT547</strain>
    </source>
</reference>
<dbReference type="AlphaFoldDB" id="A0A5S9IS64"/>